<comment type="caution">
    <text evidence="1">The sequence shown here is derived from an EMBL/GenBank/DDBJ whole genome shotgun (WGS) entry which is preliminary data.</text>
</comment>
<proteinExistence type="predicted"/>
<sequence length="164" mass="18409">MVSSSSDTSDILPRCRPLCRGRRRRWRGQQQPAAAERELLARPTPECLARRFEGVSPQGLCPLLAVDKRVGIKEPPRQAVLRLCTAPLDDAVDTTYLDYMQLAKDLGAWQLARPPPCEHHPCSCCPCDPRGYPLAEPEITRADVDSFEERVKQDSGGTEFRAMY</sequence>
<accession>A0ABQ7QD18</accession>
<reference evidence="1 2" key="1">
    <citation type="submission" date="2021-06" db="EMBL/GenBank/DDBJ databases">
        <title>A haploid diamondback moth (Plutella xylostella L.) genome assembly resolves 31 chromosomes and identifies a diamide resistance mutation.</title>
        <authorList>
            <person name="Ward C.M."/>
            <person name="Perry K.D."/>
            <person name="Baker G."/>
            <person name="Powis K."/>
            <person name="Heckel D.G."/>
            <person name="Baxter S.W."/>
        </authorList>
    </citation>
    <scope>NUCLEOTIDE SEQUENCE [LARGE SCALE GENOMIC DNA]</scope>
    <source>
        <strain evidence="1 2">LV</strain>
        <tissue evidence="1">Single pupa</tissue>
    </source>
</reference>
<evidence type="ECO:0000313" key="2">
    <source>
        <dbReference type="Proteomes" id="UP000823941"/>
    </source>
</evidence>
<dbReference type="EMBL" id="JAHIBW010000017">
    <property type="protein sequence ID" value="KAG7303118.1"/>
    <property type="molecule type" value="Genomic_DNA"/>
</dbReference>
<organism evidence="1 2">
    <name type="scientific">Plutella xylostella</name>
    <name type="common">Diamondback moth</name>
    <name type="synonym">Plutella maculipennis</name>
    <dbReference type="NCBI Taxonomy" id="51655"/>
    <lineage>
        <taxon>Eukaryota</taxon>
        <taxon>Metazoa</taxon>
        <taxon>Ecdysozoa</taxon>
        <taxon>Arthropoda</taxon>
        <taxon>Hexapoda</taxon>
        <taxon>Insecta</taxon>
        <taxon>Pterygota</taxon>
        <taxon>Neoptera</taxon>
        <taxon>Endopterygota</taxon>
        <taxon>Lepidoptera</taxon>
        <taxon>Glossata</taxon>
        <taxon>Ditrysia</taxon>
        <taxon>Yponomeutoidea</taxon>
        <taxon>Plutellidae</taxon>
        <taxon>Plutella</taxon>
    </lineage>
</organism>
<dbReference type="Proteomes" id="UP000823941">
    <property type="component" value="Chromosome 17"/>
</dbReference>
<keyword evidence="2" id="KW-1185">Reference proteome</keyword>
<gene>
    <name evidence="1" type="ORF">JYU34_013147</name>
</gene>
<name>A0ABQ7QD18_PLUXY</name>
<protein>
    <submittedName>
        <fullName evidence="1">Uncharacterized protein</fullName>
    </submittedName>
</protein>
<evidence type="ECO:0000313" key="1">
    <source>
        <dbReference type="EMBL" id="KAG7303118.1"/>
    </source>
</evidence>